<dbReference type="SUPFAM" id="SSF53335">
    <property type="entry name" value="S-adenosyl-L-methionine-dependent methyltransferases"/>
    <property type="match status" value="1"/>
</dbReference>
<dbReference type="InterPro" id="IPR013216">
    <property type="entry name" value="Methyltransf_11"/>
</dbReference>
<keyword evidence="2" id="KW-0808">Transferase</keyword>
<gene>
    <name evidence="2" type="ORF">BROSI_A0298</name>
</gene>
<dbReference type="CDD" id="cd02440">
    <property type="entry name" value="AdoMet_MTases"/>
    <property type="match status" value="1"/>
</dbReference>
<dbReference type="GO" id="GO:0008168">
    <property type="term" value="F:methyltransferase activity"/>
    <property type="evidence" value="ECO:0007669"/>
    <property type="project" value="UniProtKB-KW"/>
</dbReference>
<dbReference type="Pfam" id="PF08241">
    <property type="entry name" value="Methyltransf_11"/>
    <property type="match status" value="1"/>
</dbReference>
<dbReference type="PANTHER" id="PTHR43861">
    <property type="entry name" value="TRANS-ACONITATE 2-METHYLTRANSFERASE-RELATED"/>
    <property type="match status" value="1"/>
</dbReference>
<name>A0ABQ0JST8_9BACT</name>
<proteinExistence type="predicted"/>
<evidence type="ECO:0000313" key="2">
    <source>
        <dbReference type="EMBL" id="GAN31794.1"/>
    </source>
</evidence>
<reference evidence="3" key="1">
    <citation type="journal article" date="2015" name="Genome Announc.">
        <title>Draft Genome Sequence of an Anaerobic Ammonium-Oxidizing Bacterium, "Candidatus Brocadia sinica".</title>
        <authorList>
            <person name="Oshiki M."/>
            <person name="Shinyako-Hata K."/>
            <person name="Satoh H."/>
            <person name="Okabe S."/>
        </authorList>
    </citation>
    <scope>NUCLEOTIDE SEQUENCE [LARGE SCALE GENOMIC DNA]</scope>
    <source>
        <strain evidence="3">JPN1</strain>
    </source>
</reference>
<accession>A0ABQ0JST8</accession>
<dbReference type="Gene3D" id="3.40.50.150">
    <property type="entry name" value="Vaccinia Virus protein VP39"/>
    <property type="match status" value="1"/>
</dbReference>
<sequence length="220" mass="25459">MVLSIMTEINYTPNNEYAVIKEYASLAPNYDRRWTFYINATLRETLKRLDINPTDKILDIGCGTGSLLQAITEGYPQVKVVGVDLSIEMLRIARNKQIKDSPLIACQARCLPFRSESFDKVVSCNAFHYLRKPEECLAEIARVLKPQGRIVITDWCDDYIACRVCDLFLRVFNRSHFKTYGRRACEYLLRNAGYSNIQVERYKINWLWGLMTAKAQANHD</sequence>
<dbReference type="GO" id="GO:0032259">
    <property type="term" value="P:methylation"/>
    <property type="evidence" value="ECO:0007669"/>
    <property type="project" value="UniProtKB-KW"/>
</dbReference>
<dbReference type="InterPro" id="IPR029063">
    <property type="entry name" value="SAM-dependent_MTases_sf"/>
</dbReference>
<feature type="domain" description="Methyltransferase type 11" evidence="1">
    <location>
        <begin position="58"/>
        <end position="152"/>
    </location>
</feature>
<dbReference type="Proteomes" id="UP000032309">
    <property type="component" value="Unassembled WGS sequence"/>
</dbReference>
<organism evidence="2 3">
    <name type="scientific">Candidatus Brocadia sinica JPN1</name>
    <dbReference type="NCBI Taxonomy" id="1197129"/>
    <lineage>
        <taxon>Bacteria</taxon>
        <taxon>Pseudomonadati</taxon>
        <taxon>Planctomycetota</taxon>
        <taxon>Candidatus Brocadiia</taxon>
        <taxon>Candidatus Brocadiales</taxon>
        <taxon>Candidatus Brocadiaceae</taxon>
        <taxon>Candidatus Brocadia</taxon>
    </lineage>
</organism>
<keyword evidence="2" id="KW-0489">Methyltransferase</keyword>
<comment type="caution">
    <text evidence="2">The sequence shown here is derived from an EMBL/GenBank/DDBJ whole genome shotgun (WGS) entry which is preliminary data.</text>
</comment>
<dbReference type="PANTHER" id="PTHR43861:SF1">
    <property type="entry name" value="TRANS-ACONITATE 2-METHYLTRANSFERASE"/>
    <property type="match status" value="1"/>
</dbReference>
<evidence type="ECO:0000259" key="1">
    <source>
        <dbReference type="Pfam" id="PF08241"/>
    </source>
</evidence>
<keyword evidence="3" id="KW-1185">Reference proteome</keyword>
<protein>
    <submittedName>
        <fullName evidence="2">SAM-dependent methyltransferases</fullName>
    </submittedName>
</protein>
<dbReference type="EMBL" id="BAFN01000001">
    <property type="protein sequence ID" value="GAN31794.1"/>
    <property type="molecule type" value="Genomic_DNA"/>
</dbReference>
<evidence type="ECO:0000313" key="3">
    <source>
        <dbReference type="Proteomes" id="UP000032309"/>
    </source>
</evidence>